<name>A0ABU9BY13_9BURK</name>
<gene>
    <name evidence="3" type="ORF">AACH06_28985</name>
</gene>
<dbReference type="EC" id="3.-.-.-" evidence="3"/>
<dbReference type="GO" id="GO:0016787">
    <property type="term" value="F:hydrolase activity"/>
    <property type="evidence" value="ECO:0007669"/>
    <property type="project" value="UniProtKB-KW"/>
</dbReference>
<dbReference type="SUPFAM" id="SSF56601">
    <property type="entry name" value="beta-lactamase/transpeptidase-like"/>
    <property type="match status" value="1"/>
</dbReference>
<protein>
    <submittedName>
        <fullName evidence="3">Serine hydrolase</fullName>
        <ecNumber evidence="3">3.-.-.-</ecNumber>
    </submittedName>
</protein>
<keyword evidence="4" id="KW-1185">Reference proteome</keyword>
<feature type="domain" description="Beta-lactamase-related" evidence="2">
    <location>
        <begin position="82"/>
        <end position="356"/>
    </location>
</feature>
<proteinExistence type="predicted"/>
<organism evidence="3 4">
    <name type="scientific">Ideonella lacteola</name>
    <dbReference type="NCBI Taxonomy" id="2984193"/>
    <lineage>
        <taxon>Bacteria</taxon>
        <taxon>Pseudomonadati</taxon>
        <taxon>Pseudomonadota</taxon>
        <taxon>Betaproteobacteria</taxon>
        <taxon>Burkholderiales</taxon>
        <taxon>Sphaerotilaceae</taxon>
        <taxon>Ideonella</taxon>
    </lineage>
</organism>
<dbReference type="InterPro" id="IPR001466">
    <property type="entry name" value="Beta-lactam-related"/>
</dbReference>
<dbReference type="InterPro" id="IPR050789">
    <property type="entry name" value="Diverse_Enzym_Activities"/>
</dbReference>
<feature type="chain" id="PRO_5046709864" evidence="1">
    <location>
        <begin position="29"/>
        <end position="403"/>
    </location>
</feature>
<keyword evidence="1" id="KW-0732">Signal</keyword>
<keyword evidence="3" id="KW-0378">Hydrolase</keyword>
<feature type="signal peptide" evidence="1">
    <location>
        <begin position="1"/>
        <end position="28"/>
    </location>
</feature>
<evidence type="ECO:0000259" key="2">
    <source>
        <dbReference type="Pfam" id="PF00144"/>
    </source>
</evidence>
<evidence type="ECO:0000313" key="3">
    <source>
        <dbReference type="EMBL" id="MEK8034870.1"/>
    </source>
</evidence>
<evidence type="ECO:0000313" key="4">
    <source>
        <dbReference type="Proteomes" id="UP001371218"/>
    </source>
</evidence>
<dbReference type="InterPro" id="IPR012338">
    <property type="entry name" value="Beta-lactam/transpept-like"/>
</dbReference>
<comment type="caution">
    <text evidence="3">The sequence shown here is derived from an EMBL/GenBank/DDBJ whole genome shotgun (WGS) entry which is preliminary data.</text>
</comment>
<dbReference type="Proteomes" id="UP001371218">
    <property type="component" value="Unassembled WGS sequence"/>
</dbReference>
<dbReference type="Pfam" id="PF00144">
    <property type="entry name" value="Beta-lactamase"/>
    <property type="match status" value="1"/>
</dbReference>
<dbReference type="Gene3D" id="3.40.710.10">
    <property type="entry name" value="DD-peptidase/beta-lactamase superfamily"/>
    <property type="match status" value="1"/>
</dbReference>
<sequence length="403" mass="43844">MTRSNMSMHNWRRGAVAIFVAFASTVCAAGEGCSGGAEDSGVSLSLGWDCLITSTDAEASSLHGVVIEYGGAIVLQRYFAADDQPLGDWWSHRQTFDALTLHDMRSISKSVVSLLVGIALDRGLIPSLDTPLHQLLPDRDALFTQQKRRLTVRHLLTMSAGLQWSESAAVSLFSDETRMELSNDMVGYVLSRDVGRPPGTEYRYNSGCTVLLSAIVEAATGMSLVEFARQALFEPLGISALEWRAGRSKQVMAHAGMRLRPADLAKIGRLVLNGGRWAGRQIVSGAYLRDALASHLPAERNWGYGYQWRTGRIEAEGRLLDWAGAFGNGGQRLYVVPSLDLVVVVVAGRYNQPEPGNSRPSEELFARVATHVARKSASFTKCKGESSLADSCVPGRDNFVSNH</sequence>
<accession>A0ABU9BY13</accession>
<dbReference type="EMBL" id="JBBUTG010000038">
    <property type="protein sequence ID" value="MEK8034870.1"/>
    <property type="molecule type" value="Genomic_DNA"/>
</dbReference>
<dbReference type="PANTHER" id="PTHR43283">
    <property type="entry name" value="BETA-LACTAMASE-RELATED"/>
    <property type="match status" value="1"/>
</dbReference>
<reference evidence="3 4" key="1">
    <citation type="submission" date="2024-04" db="EMBL/GenBank/DDBJ databases">
        <title>Novel species of the genus Ideonella isolated from streams.</title>
        <authorList>
            <person name="Lu H."/>
        </authorList>
    </citation>
    <scope>NUCLEOTIDE SEQUENCE [LARGE SCALE GENOMIC DNA]</scope>
    <source>
        <strain evidence="3 4">DXS29W</strain>
    </source>
</reference>
<dbReference type="PANTHER" id="PTHR43283:SF7">
    <property type="entry name" value="BETA-LACTAMASE-RELATED DOMAIN-CONTAINING PROTEIN"/>
    <property type="match status" value="1"/>
</dbReference>
<dbReference type="RefSeq" id="WP_341429304.1">
    <property type="nucleotide sequence ID" value="NZ_JBBUTG010000038.1"/>
</dbReference>
<evidence type="ECO:0000256" key="1">
    <source>
        <dbReference type="SAM" id="SignalP"/>
    </source>
</evidence>